<dbReference type="OrthoDB" id="2401031at2759"/>
<dbReference type="AlphaFoldDB" id="A0A086TKS9"/>
<protein>
    <recommendedName>
        <fullName evidence="4">Ricin B lectin domain-containing protein</fullName>
    </recommendedName>
</protein>
<dbReference type="CDD" id="cd23714">
    <property type="entry name" value="beta-trefoil_Ricin_MtaL"/>
    <property type="match status" value="1"/>
</dbReference>
<proteinExistence type="predicted"/>
<dbReference type="Gene3D" id="2.80.10.50">
    <property type="match status" value="1"/>
</dbReference>
<sequence>MLKSATFFLALSLIVLQVVVAKVIESGTYLIQDTDSGLYLGLDPIPATYPPRDVPVRLFPKGHYFVEKWNVKKTHDGALTIFAGHGSPQNYKIVSKGDYVFVSAQKAPEAWAVESAGEDNVQIKLPYQDRVFTTTHDVYSPITLQPARGLPNQRYKFIRIDREHYRNRFYNQGSW</sequence>
<accession>A0A086TKS9</accession>
<dbReference type="Proteomes" id="UP000243308">
    <property type="component" value="Unassembled WGS sequence"/>
</dbReference>
<keyword evidence="1" id="KW-0732">Signal</keyword>
<evidence type="ECO:0000313" key="2">
    <source>
        <dbReference type="EMBL" id="KFH62556.1"/>
    </source>
</evidence>
<keyword evidence="3" id="KW-1185">Reference proteome</keyword>
<dbReference type="EMBL" id="KN042431">
    <property type="protein sequence ID" value="KFH62556.1"/>
    <property type="molecule type" value="Genomic_DNA"/>
</dbReference>
<feature type="signal peptide" evidence="1">
    <location>
        <begin position="1"/>
        <end position="21"/>
    </location>
</feature>
<evidence type="ECO:0000313" key="3">
    <source>
        <dbReference type="Proteomes" id="UP000243308"/>
    </source>
</evidence>
<gene>
    <name evidence="2" type="ORF">MVEG_11949</name>
</gene>
<evidence type="ECO:0008006" key="4">
    <source>
        <dbReference type="Google" id="ProtNLM"/>
    </source>
</evidence>
<reference evidence="2 3" key="1">
    <citation type="submission" date="2011-02" db="EMBL/GenBank/DDBJ databases">
        <title>The Genome Sequence of Mortierella verticillata NRRL 6337.</title>
        <authorList>
            <consortium name="The Broad Institute Genome Sequencing Platform"/>
            <person name="Russ C."/>
            <person name="Cuomo C."/>
            <person name="Burger G."/>
            <person name="Gray M.W."/>
            <person name="Holland P.W.H."/>
            <person name="King N."/>
            <person name="Lang F.B.F."/>
            <person name="Roger A.J."/>
            <person name="Ruiz-Trillo I."/>
            <person name="Young S.K."/>
            <person name="Zeng Q."/>
            <person name="Gargeya S."/>
            <person name="Alvarado L."/>
            <person name="Berlin A."/>
            <person name="Chapman S.B."/>
            <person name="Chen Z."/>
            <person name="Freedman E."/>
            <person name="Gellesch M."/>
            <person name="Goldberg J."/>
            <person name="Griggs A."/>
            <person name="Gujja S."/>
            <person name="Heilman E."/>
            <person name="Heiman D."/>
            <person name="Howarth C."/>
            <person name="Mehta T."/>
            <person name="Neiman D."/>
            <person name="Pearson M."/>
            <person name="Roberts A."/>
            <person name="Saif S."/>
            <person name="Shea T."/>
            <person name="Shenoy N."/>
            <person name="Sisk P."/>
            <person name="Stolte C."/>
            <person name="Sykes S."/>
            <person name="White J."/>
            <person name="Yandava C."/>
            <person name="Haas B."/>
            <person name="Nusbaum C."/>
            <person name="Birren B."/>
        </authorList>
    </citation>
    <scope>NUCLEOTIDE SEQUENCE [LARGE SCALE GENOMIC DNA]</scope>
    <source>
        <strain evidence="2 3">NRRL 6337</strain>
    </source>
</reference>
<evidence type="ECO:0000256" key="1">
    <source>
        <dbReference type="SAM" id="SignalP"/>
    </source>
</evidence>
<name>A0A086TKS9_9FUNG</name>
<organism evidence="2 3">
    <name type="scientific">Podila verticillata NRRL 6337</name>
    <dbReference type="NCBI Taxonomy" id="1069443"/>
    <lineage>
        <taxon>Eukaryota</taxon>
        <taxon>Fungi</taxon>
        <taxon>Fungi incertae sedis</taxon>
        <taxon>Mucoromycota</taxon>
        <taxon>Mortierellomycotina</taxon>
        <taxon>Mortierellomycetes</taxon>
        <taxon>Mortierellales</taxon>
        <taxon>Mortierellaceae</taxon>
        <taxon>Podila</taxon>
    </lineage>
</organism>
<feature type="chain" id="PRO_5001815807" description="Ricin B lectin domain-containing protein" evidence="1">
    <location>
        <begin position="22"/>
        <end position="175"/>
    </location>
</feature>